<dbReference type="InterPro" id="IPR011600">
    <property type="entry name" value="Pept_C14_caspase"/>
</dbReference>
<dbReference type="FunCoup" id="A0A6I8V730">
    <property type="interactions" value="9"/>
</dbReference>
<proteinExistence type="inferred from homology"/>
<dbReference type="PROSITE" id="PS50208">
    <property type="entry name" value="CASPASE_P20"/>
    <property type="match status" value="1"/>
</dbReference>
<reference evidence="5" key="1">
    <citation type="submission" date="2024-06" db="UniProtKB">
        <authorList>
            <consortium name="RefSeq"/>
        </authorList>
    </citation>
    <scope>NUCLEOTIDE SEQUENCE [LARGE SCALE GENOMIC DNA]</scope>
    <source>
        <strain evidence="5">MV2-25</strain>
    </source>
</reference>
<dbReference type="PANTHER" id="PTHR10454:SF232">
    <property type="entry name" value="AT03047P-RELATED"/>
    <property type="match status" value="1"/>
</dbReference>
<evidence type="ECO:0000313" key="5">
    <source>
        <dbReference type="Proteomes" id="UP000001819"/>
    </source>
</evidence>
<dbReference type="InterPro" id="IPR029030">
    <property type="entry name" value="Caspase-like_dom_sf"/>
</dbReference>
<evidence type="ECO:0000259" key="4">
    <source>
        <dbReference type="PROSITE" id="PS50208"/>
    </source>
</evidence>
<dbReference type="Proteomes" id="UP000001819">
    <property type="component" value="Chromosome 3"/>
</dbReference>
<feature type="domain" description="Caspase family p10" evidence="3">
    <location>
        <begin position="168"/>
        <end position="254"/>
    </location>
</feature>
<dbReference type="InterPro" id="IPR015917">
    <property type="entry name" value="Pept_C14A"/>
</dbReference>
<dbReference type="PROSITE" id="PS50207">
    <property type="entry name" value="CASPASE_P10"/>
    <property type="match status" value="1"/>
</dbReference>
<dbReference type="KEGG" id="dpo:15382886"/>
<reference evidence="6" key="2">
    <citation type="submission" date="2025-08" db="UniProtKB">
        <authorList>
            <consortium name="RefSeq"/>
        </authorList>
    </citation>
    <scope>IDENTIFICATION</scope>
    <source>
        <strain evidence="6">MV-25-SWS-2005</strain>
        <tissue evidence="6">Whole body</tissue>
    </source>
</reference>
<dbReference type="GO" id="GO:0006508">
    <property type="term" value="P:proteolysis"/>
    <property type="evidence" value="ECO:0007669"/>
    <property type="project" value="InterPro"/>
</dbReference>
<dbReference type="GO" id="GO:0043525">
    <property type="term" value="P:positive regulation of neuron apoptotic process"/>
    <property type="evidence" value="ECO:0007669"/>
    <property type="project" value="TreeGrafter"/>
</dbReference>
<comment type="similarity">
    <text evidence="1 2">Belongs to the peptidase C14A family.</text>
</comment>
<dbReference type="GO" id="GO:0005737">
    <property type="term" value="C:cytoplasm"/>
    <property type="evidence" value="ECO:0007669"/>
    <property type="project" value="TreeGrafter"/>
</dbReference>
<dbReference type="InParanoid" id="A0A6I8V730"/>
<dbReference type="GO" id="GO:0004197">
    <property type="term" value="F:cysteine-type endopeptidase activity"/>
    <property type="evidence" value="ECO:0007669"/>
    <property type="project" value="InterPro"/>
</dbReference>
<accession>A0A6I8V730</accession>
<evidence type="ECO:0000313" key="6">
    <source>
        <dbReference type="RefSeq" id="XP_004444506.3"/>
    </source>
</evidence>
<dbReference type="Gene3D" id="3.40.50.1460">
    <property type="match status" value="1"/>
</dbReference>
<dbReference type="InterPro" id="IPR002138">
    <property type="entry name" value="Pept_C14_p10"/>
</dbReference>
<dbReference type="PANTHER" id="PTHR10454">
    <property type="entry name" value="CASPASE"/>
    <property type="match status" value="1"/>
</dbReference>
<dbReference type="GO" id="GO:0006915">
    <property type="term" value="P:apoptotic process"/>
    <property type="evidence" value="ECO:0007669"/>
    <property type="project" value="TreeGrafter"/>
</dbReference>
<protein>
    <submittedName>
        <fullName evidence="6">Caspase-3 isoform X1</fullName>
    </submittedName>
</protein>
<evidence type="ECO:0000259" key="3">
    <source>
        <dbReference type="PROSITE" id="PS50207"/>
    </source>
</evidence>
<organism evidence="5 6">
    <name type="scientific">Drosophila pseudoobscura pseudoobscura</name>
    <name type="common">Fruit fly</name>
    <dbReference type="NCBI Taxonomy" id="46245"/>
    <lineage>
        <taxon>Eukaryota</taxon>
        <taxon>Metazoa</taxon>
        <taxon>Ecdysozoa</taxon>
        <taxon>Arthropoda</taxon>
        <taxon>Hexapoda</taxon>
        <taxon>Insecta</taxon>
        <taxon>Pterygota</taxon>
        <taxon>Neoptera</taxon>
        <taxon>Endopterygota</taxon>
        <taxon>Diptera</taxon>
        <taxon>Brachycera</taxon>
        <taxon>Muscomorpha</taxon>
        <taxon>Ephydroidea</taxon>
        <taxon>Drosophilidae</taxon>
        <taxon>Drosophila</taxon>
        <taxon>Sophophora</taxon>
    </lineage>
</organism>
<dbReference type="InterPro" id="IPR002398">
    <property type="entry name" value="Pept_C14"/>
</dbReference>
<dbReference type="Pfam" id="PF00656">
    <property type="entry name" value="Peptidase_C14"/>
    <property type="match status" value="1"/>
</dbReference>
<evidence type="ECO:0000256" key="1">
    <source>
        <dbReference type="ARBA" id="ARBA00010134"/>
    </source>
</evidence>
<evidence type="ECO:0000256" key="2">
    <source>
        <dbReference type="RuleBase" id="RU003971"/>
    </source>
</evidence>
<dbReference type="SUPFAM" id="SSF52129">
    <property type="entry name" value="Caspase-like"/>
    <property type="match status" value="1"/>
</dbReference>
<dbReference type="RefSeq" id="XP_004444506.3">
    <property type="nucleotide sequence ID" value="XM_004444449.3"/>
</dbReference>
<name>A0A6I8V730_DROPS</name>
<dbReference type="InterPro" id="IPR001309">
    <property type="entry name" value="Pept_C14_p20"/>
</dbReference>
<dbReference type="SMART" id="SM00115">
    <property type="entry name" value="CASc"/>
    <property type="match status" value="1"/>
</dbReference>
<dbReference type="AlphaFoldDB" id="A0A6I8V730"/>
<dbReference type="PRINTS" id="PR00376">
    <property type="entry name" value="IL1BCENZYME"/>
</dbReference>
<gene>
    <name evidence="6" type="primary">Damm</name>
</gene>
<sequence>MALPRPPKFGERRMMLRRQLSTETLPEASGEFKPTPTISAPRLIYIFNHVTFKNDLHEPRVGSEKDVQALRKTFEKLQCQIIEIKDPTLAAVKEKISEIERKNFEQQSALIIVLLSHGGENEMIVASDNKEYSLHKDVLLPLFKNETLKGKPKILIAQACKGELEADATLMKHSPNEYVKCFSSTEGFKSYRRRSKGSLYIQTLCKCMDELATEKDFLSIMDEVNLKVDKDSSAEGYRQLPCYTKAISKKYYFR</sequence>
<feature type="domain" description="Caspase family p20" evidence="4">
    <location>
        <begin position="40"/>
        <end position="164"/>
    </location>
</feature>
<keyword evidence="5" id="KW-1185">Reference proteome</keyword>